<comment type="function">
    <text evidence="2">Antitoxin component of a type II toxin-antitoxin (TA) system.</text>
</comment>
<dbReference type="Gene3D" id="3.40.1620.10">
    <property type="entry name" value="YefM-like domain"/>
    <property type="match status" value="1"/>
</dbReference>
<dbReference type="EMBL" id="LGLV01000015">
    <property type="protein sequence ID" value="OBZ93201.1"/>
    <property type="molecule type" value="Genomic_DNA"/>
</dbReference>
<reference evidence="3 4" key="1">
    <citation type="journal article" date="2016" name="Syst. Appl. Microbiol.">
        <title>Pararhizobium polonicum sp. nov. isolated from tumors on stone fruit rootstocks.</title>
        <authorList>
            <person name="Pulawska J."/>
            <person name="Kuzmanovic N."/>
            <person name="Willems A."/>
            <person name="Pothier J.F."/>
        </authorList>
    </citation>
    <scope>NUCLEOTIDE SEQUENCE [LARGE SCALE GENOMIC DNA]</scope>
    <source>
        <strain evidence="3 4">F5.1</strain>
    </source>
</reference>
<dbReference type="AlphaFoldDB" id="A0A1C7NW18"/>
<comment type="caution">
    <text evidence="3">The sequence shown here is derived from an EMBL/GenBank/DDBJ whole genome shotgun (WGS) entry which is preliminary data.</text>
</comment>
<dbReference type="PATRIC" id="fig|1612624.7.peg.2126"/>
<dbReference type="OrthoDB" id="9800503at2"/>
<organism evidence="3 4">
    <name type="scientific">Pararhizobium polonicum</name>
    <dbReference type="NCBI Taxonomy" id="1612624"/>
    <lineage>
        <taxon>Bacteria</taxon>
        <taxon>Pseudomonadati</taxon>
        <taxon>Pseudomonadota</taxon>
        <taxon>Alphaproteobacteria</taxon>
        <taxon>Hyphomicrobiales</taxon>
        <taxon>Rhizobiaceae</taxon>
        <taxon>Rhizobium/Agrobacterium group</taxon>
        <taxon>Pararhizobium</taxon>
    </lineage>
</organism>
<dbReference type="Proteomes" id="UP000093111">
    <property type="component" value="Unassembled WGS sequence"/>
</dbReference>
<dbReference type="NCBIfam" id="TIGR01552">
    <property type="entry name" value="phd_fam"/>
    <property type="match status" value="1"/>
</dbReference>
<dbReference type="SUPFAM" id="SSF143120">
    <property type="entry name" value="YefM-like"/>
    <property type="match status" value="1"/>
</dbReference>
<protein>
    <recommendedName>
        <fullName evidence="2">Antitoxin</fullName>
    </recommendedName>
</protein>
<dbReference type="STRING" id="1612624.ADU59_22290"/>
<evidence type="ECO:0000256" key="1">
    <source>
        <dbReference type="ARBA" id="ARBA00009981"/>
    </source>
</evidence>
<keyword evidence="4" id="KW-1185">Reference proteome</keyword>
<evidence type="ECO:0000256" key="2">
    <source>
        <dbReference type="RuleBase" id="RU362080"/>
    </source>
</evidence>
<evidence type="ECO:0000313" key="3">
    <source>
        <dbReference type="EMBL" id="OBZ93201.1"/>
    </source>
</evidence>
<dbReference type="InterPro" id="IPR006442">
    <property type="entry name" value="Antitoxin_Phd/YefM"/>
</dbReference>
<dbReference type="InterPro" id="IPR036165">
    <property type="entry name" value="YefM-like_sf"/>
</dbReference>
<gene>
    <name evidence="3" type="ORF">ADU59_22290</name>
</gene>
<proteinExistence type="inferred from homology"/>
<sequence>MTTVNMLEAKTRLSQLVSAVESGAEDEIIIARDGKPAARLVPLSQSQKRGMRLGLLEGQFPPMSLEDFNALDEEVAKLFGLKEE</sequence>
<dbReference type="RefSeq" id="WP_068956666.1">
    <property type="nucleotide sequence ID" value="NZ_LGLV01000015.1"/>
</dbReference>
<evidence type="ECO:0000313" key="4">
    <source>
        <dbReference type="Proteomes" id="UP000093111"/>
    </source>
</evidence>
<dbReference type="Pfam" id="PF02604">
    <property type="entry name" value="PhdYeFM_antitox"/>
    <property type="match status" value="1"/>
</dbReference>
<comment type="similarity">
    <text evidence="1 2">Belongs to the phD/YefM antitoxin family.</text>
</comment>
<name>A0A1C7NW18_9HYPH</name>
<accession>A0A1C7NW18</accession>